<dbReference type="GO" id="GO:0009279">
    <property type="term" value="C:cell outer membrane"/>
    <property type="evidence" value="ECO:0007669"/>
    <property type="project" value="UniProtKB-SubCell"/>
</dbReference>
<keyword evidence="3" id="KW-0813">Transport</keyword>
<evidence type="ECO:0000256" key="4">
    <source>
        <dbReference type="ARBA" id="ARBA00022452"/>
    </source>
</evidence>
<dbReference type="PANTHER" id="PTHR30026:SF20">
    <property type="entry name" value="OUTER MEMBRANE PROTEIN TOLC"/>
    <property type="match status" value="1"/>
</dbReference>
<keyword evidence="6" id="KW-0472">Membrane</keyword>
<reference evidence="9 10" key="1">
    <citation type="submission" date="2011-04" db="EMBL/GenBank/DDBJ databases">
        <title>The complete genome of Thermodesulfobium narugense DSM 14796.</title>
        <authorList>
            <consortium name="US DOE Joint Genome Institute (JGI-PGF)"/>
            <person name="Lucas S."/>
            <person name="Han J."/>
            <person name="Lapidus A."/>
            <person name="Bruce D."/>
            <person name="Goodwin L."/>
            <person name="Pitluck S."/>
            <person name="Peters L."/>
            <person name="Kyrpides N."/>
            <person name="Mavromatis K."/>
            <person name="Pagani I."/>
            <person name="Ivanova N."/>
            <person name="Ovchinnikova G."/>
            <person name="Zhang X."/>
            <person name="Saunders L."/>
            <person name="Detter J.C."/>
            <person name="Tapia R."/>
            <person name="Han C."/>
            <person name="Land M."/>
            <person name="Hauser L."/>
            <person name="Markowitz V."/>
            <person name="Cheng J.-F."/>
            <person name="Hugenholtz P."/>
            <person name="Woyke T."/>
            <person name="Wu D."/>
            <person name="Spring S."/>
            <person name="Schroeder M."/>
            <person name="Brambilla E."/>
            <person name="Klenk H.-P."/>
            <person name="Eisen J.A."/>
        </authorList>
    </citation>
    <scope>NUCLEOTIDE SEQUENCE [LARGE SCALE GENOMIC DNA]</scope>
    <source>
        <strain evidence="9 10">DSM 14796</strain>
    </source>
</reference>
<dbReference type="RefSeq" id="WP_013755466.1">
    <property type="nucleotide sequence ID" value="NC_015499.1"/>
</dbReference>
<evidence type="ECO:0000256" key="7">
    <source>
        <dbReference type="ARBA" id="ARBA00023237"/>
    </source>
</evidence>
<evidence type="ECO:0000256" key="1">
    <source>
        <dbReference type="ARBA" id="ARBA00004442"/>
    </source>
</evidence>
<evidence type="ECO:0000256" key="3">
    <source>
        <dbReference type="ARBA" id="ARBA00022448"/>
    </source>
</evidence>
<name>M1E4S5_9BACT</name>
<dbReference type="GO" id="GO:0015562">
    <property type="term" value="F:efflux transmembrane transporter activity"/>
    <property type="evidence" value="ECO:0007669"/>
    <property type="project" value="InterPro"/>
</dbReference>
<feature type="coiled-coil region" evidence="8">
    <location>
        <begin position="337"/>
        <end position="434"/>
    </location>
</feature>
<organism evidence="9 10">
    <name type="scientific">Thermodesulfobium narugense DSM 14796</name>
    <dbReference type="NCBI Taxonomy" id="747365"/>
    <lineage>
        <taxon>Bacteria</taxon>
        <taxon>Pseudomonadati</taxon>
        <taxon>Thermodesulfobiota</taxon>
        <taxon>Thermodesulfobiia</taxon>
        <taxon>Thermodesulfobiales</taxon>
        <taxon>Thermodesulfobiaceae</taxon>
        <taxon>Thermodesulfobium</taxon>
    </lineage>
</organism>
<dbReference type="KEGG" id="tnr:Thena_0085"/>
<dbReference type="Proteomes" id="UP000011765">
    <property type="component" value="Chromosome"/>
</dbReference>
<evidence type="ECO:0000256" key="8">
    <source>
        <dbReference type="SAM" id="Coils"/>
    </source>
</evidence>
<dbReference type="Pfam" id="PF02321">
    <property type="entry name" value="OEP"/>
    <property type="match status" value="2"/>
</dbReference>
<comment type="similarity">
    <text evidence="2">Belongs to the outer membrane factor (OMF) (TC 1.B.17) family.</text>
</comment>
<dbReference type="EMBL" id="CP002690">
    <property type="protein sequence ID" value="AEE13736.1"/>
    <property type="molecule type" value="Genomic_DNA"/>
</dbReference>
<keyword evidence="4" id="KW-1134">Transmembrane beta strand</keyword>
<keyword evidence="5" id="KW-0812">Transmembrane</keyword>
<dbReference type="InterPro" id="IPR003423">
    <property type="entry name" value="OMP_efflux"/>
</dbReference>
<proteinExistence type="inferred from homology"/>
<dbReference type="AlphaFoldDB" id="M1E4S5"/>
<comment type="subcellular location">
    <subcellularLocation>
        <location evidence="1">Cell outer membrane</location>
    </subcellularLocation>
</comment>
<dbReference type="SUPFAM" id="SSF56954">
    <property type="entry name" value="Outer membrane efflux proteins (OEP)"/>
    <property type="match status" value="1"/>
</dbReference>
<dbReference type="Gene3D" id="1.20.1600.10">
    <property type="entry name" value="Outer membrane efflux proteins (OEP)"/>
    <property type="match status" value="1"/>
</dbReference>
<dbReference type="HOGENOM" id="CLU_618104_0_0_9"/>
<evidence type="ECO:0000256" key="5">
    <source>
        <dbReference type="ARBA" id="ARBA00022692"/>
    </source>
</evidence>
<keyword evidence="8" id="KW-0175">Coiled coil</keyword>
<dbReference type="STRING" id="747365.Thena_0085"/>
<dbReference type="InterPro" id="IPR051906">
    <property type="entry name" value="TolC-like"/>
</dbReference>
<protein>
    <submittedName>
        <fullName evidence="9">Outer membrane efflux protein</fullName>
    </submittedName>
</protein>
<dbReference type="eggNOG" id="COG1538">
    <property type="taxonomic scope" value="Bacteria"/>
</dbReference>
<evidence type="ECO:0000313" key="9">
    <source>
        <dbReference type="EMBL" id="AEE13736.1"/>
    </source>
</evidence>
<accession>M1E4S5</accession>
<sequence length="443" mass="51349">MKDYKRFFFVSLWAILIIFIVFEPENSFGESITYKDVLEFSVQHSPRVKEKVYDVKIAQSLYNQSLSEFYPQISIGGNIEKFNNLSSASAPIIIGGQIIGGQPSEWGTSVYLDAEYYLSNWYKKRHEISYYNYVEEAAKEDCKTETKKLLNDVTDLYAQVVESKIKIKYENLILDNLSEIYNLKKLAYEKGEISYEELLKAQLQLESELKEKMSLERELNIRLSSLSWMTGKKFSPDDEFEKISAGMEIEGSNPVGKIEDLSEYRSQLEQIQAAKEKLESAKLSYLPDVSIYVKYDLYGSSLNYLDEAFKNLRKTSLTAGVSINMSLFDGGKAKWERTKAQYELEQQKEKLKTIESEKGIEIDRLNQTYKQLQDDIQKYDNLIGNYRKVLLIEKKAYDLGERSKIDLLQEEKDFLTLERDKEVAENTLEAAKRKIEIEIRGGL</sequence>
<dbReference type="GO" id="GO:0015288">
    <property type="term" value="F:porin activity"/>
    <property type="evidence" value="ECO:0007669"/>
    <property type="project" value="TreeGrafter"/>
</dbReference>
<keyword evidence="7" id="KW-0998">Cell outer membrane</keyword>
<evidence type="ECO:0000256" key="6">
    <source>
        <dbReference type="ARBA" id="ARBA00023136"/>
    </source>
</evidence>
<dbReference type="PANTHER" id="PTHR30026">
    <property type="entry name" value="OUTER MEMBRANE PROTEIN TOLC"/>
    <property type="match status" value="1"/>
</dbReference>
<gene>
    <name evidence="9" type="ORF">Thena_0085</name>
</gene>
<evidence type="ECO:0000256" key="2">
    <source>
        <dbReference type="ARBA" id="ARBA00007613"/>
    </source>
</evidence>
<evidence type="ECO:0000313" key="10">
    <source>
        <dbReference type="Proteomes" id="UP000011765"/>
    </source>
</evidence>
<keyword evidence="10" id="KW-1185">Reference proteome</keyword>
<dbReference type="GO" id="GO:1990281">
    <property type="term" value="C:efflux pump complex"/>
    <property type="evidence" value="ECO:0007669"/>
    <property type="project" value="TreeGrafter"/>
</dbReference>